<reference evidence="10" key="1">
    <citation type="submission" date="2022-11" db="UniProtKB">
        <authorList>
            <consortium name="WormBaseParasite"/>
        </authorList>
    </citation>
    <scope>IDENTIFICATION</scope>
</reference>
<dbReference type="PANTHER" id="PTHR23168">
    <property type="entry name" value="MITOTIC SPINDLE ASSEMBLY CHECKPOINT PROTEIN MAD1 MITOTIC ARREST DEFICIENT-LIKE PROTEIN 1"/>
    <property type="match status" value="1"/>
</dbReference>
<evidence type="ECO:0000313" key="10">
    <source>
        <dbReference type="WBParaSite" id="PSAMB.scaffold1074size36356.g11328.t1"/>
    </source>
</evidence>
<dbReference type="GO" id="GO:0051315">
    <property type="term" value="P:attachment of mitotic spindle microtubules to kinetochore"/>
    <property type="evidence" value="ECO:0007669"/>
    <property type="project" value="TreeGrafter"/>
</dbReference>
<evidence type="ECO:0000256" key="7">
    <source>
        <dbReference type="SAM" id="Coils"/>
    </source>
</evidence>
<evidence type="ECO:0000256" key="1">
    <source>
        <dbReference type="ARBA" id="ARBA00004123"/>
    </source>
</evidence>
<keyword evidence="7" id="KW-0175">Coiled coil</keyword>
<dbReference type="PANTHER" id="PTHR23168:SF0">
    <property type="entry name" value="MITOTIC SPINDLE ASSEMBLY CHECKPOINT PROTEIN MAD1"/>
    <property type="match status" value="1"/>
</dbReference>
<keyword evidence="6" id="KW-0131">Cell cycle</keyword>
<evidence type="ECO:0000256" key="6">
    <source>
        <dbReference type="ARBA" id="ARBA00023306"/>
    </source>
</evidence>
<dbReference type="GO" id="GO:0000776">
    <property type="term" value="C:kinetochore"/>
    <property type="evidence" value="ECO:0007669"/>
    <property type="project" value="TreeGrafter"/>
</dbReference>
<keyword evidence="4" id="KW-0498">Mitosis</keyword>
<keyword evidence="9" id="KW-1185">Reference proteome</keyword>
<evidence type="ECO:0000313" key="9">
    <source>
        <dbReference type="Proteomes" id="UP000887566"/>
    </source>
</evidence>
<sequence length="734" mass="84332">MLGSGRIPKRPSSPSAALDEATSTFTQRLDRGFDEFARQFGRGSATLATAPAPTHQRRVSTIGRLDFSGLDEGDDDHPLRHSPPKKLQRLSNDESDSNRFALIQAKAAAALQLTTTSRLRRELAEEKADHLRAQRRLRELEEKLSQDTLNGERSRANELNRSMEARDLALSGKESFSRQNTELHNELAELHAQLAEAKDSAAQKESDLQRELNELRSELMTERSARSRFESDADRLGQDIDTFRNRNGVLMEELTRSIERAHQAEKLQKEAMERLRKFEDECQLAMNMRNDMLELTRLRADYDALRQKAQQYKSNCDNTALLKEKLAGLESRVVRLEAENATLLKENNELKASISQNSRRDGQESRMVTIDSLTQQLVAFSQRNAEQEDRLRLAQERVRDLEISAAQRTSVHESALSDLNQRLSTAIEELSQFRESSYQVETLERDVNEMRVQCESWRAQVADKDEEIARLAEQLNRKVEEARATMTSSAAGMMSSSGQSGESDALIKKLQATVAEQKQMIEDFKERLHMKGDFNPDTTKVLHMAINPIDMAHQEYKHEVETLKKENEQMRLRLEEFEAQRGSSTQHDADVTERVQLRLDELQHERQLNELKEKIVKLEKEKQRAREIQSQLAHKYREMCTQLTGFQCKMKDENLYQVESVYEPGHFFLFKRSDEGDLQLLESDYTPQWADFVETYLMTDHCIPAFLAAVTMQLYARDGKSDMQHDDTTASSQA</sequence>
<evidence type="ECO:0000256" key="5">
    <source>
        <dbReference type="ARBA" id="ARBA00023242"/>
    </source>
</evidence>
<feature type="coiled-coil region" evidence="7">
    <location>
        <begin position="553"/>
        <end position="638"/>
    </location>
</feature>
<feature type="coiled-coil region" evidence="7">
    <location>
        <begin position="116"/>
        <end position="225"/>
    </location>
</feature>
<feature type="region of interest" description="Disordered" evidence="8">
    <location>
        <begin position="1"/>
        <end position="22"/>
    </location>
</feature>
<keyword evidence="5" id="KW-0539">Nucleus</keyword>
<dbReference type="Gene3D" id="3.30.457.60">
    <property type="match status" value="1"/>
</dbReference>
<dbReference type="Pfam" id="PF05557">
    <property type="entry name" value="MAD"/>
    <property type="match status" value="1"/>
</dbReference>
<protein>
    <submittedName>
        <fullName evidence="10">Mitotic spindle assembly checkpoint protein MAD1</fullName>
    </submittedName>
</protein>
<evidence type="ECO:0000256" key="2">
    <source>
        <dbReference type="ARBA" id="ARBA00008029"/>
    </source>
</evidence>
<dbReference type="SUPFAM" id="SSF75704">
    <property type="entry name" value="Mitotic arrest deficient-like 1, Mad1"/>
    <property type="match status" value="1"/>
</dbReference>
<feature type="region of interest" description="Disordered" evidence="8">
    <location>
        <begin position="66"/>
        <end position="93"/>
    </location>
</feature>
<dbReference type="AlphaFoldDB" id="A0A914ULS7"/>
<organism evidence="9 10">
    <name type="scientific">Plectus sambesii</name>
    <dbReference type="NCBI Taxonomy" id="2011161"/>
    <lineage>
        <taxon>Eukaryota</taxon>
        <taxon>Metazoa</taxon>
        <taxon>Ecdysozoa</taxon>
        <taxon>Nematoda</taxon>
        <taxon>Chromadorea</taxon>
        <taxon>Plectida</taxon>
        <taxon>Plectina</taxon>
        <taxon>Plectoidea</taxon>
        <taxon>Plectidae</taxon>
        <taxon>Plectus</taxon>
    </lineage>
</organism>
<dbReference type="Gene3D" id="1.20.5.1700">
    <property type="match status" value="1"/>
</dbReference>
<accession>A0A914ULS7</accession>
<proteinExistence type="inferred from homology"/>
<name>A0A914ULS7_9BILA</name>
<evidence type="ECO:0000256" key="4">
    <source>
        <dbReference type="ARBA" id="ARBA00022776"/>
    </source>
</evidence>
<evidence type="ECO:0000256" key="3">
    <source>
        <dbReference type="ARBA" id="ARBA00022618"/>
    </source>
</evidence>
<dbReference type="Proteomes" id="UP000887566">
    <property type="component" value="Unplaced"/>
</dbReference>
<dbReference type="GO" id="GO:0007094">
    <property type="term" value="P:mitotic spindle assembly checkpoint signaling"/>
    <property type="evidence" value="ECO:0007669"/>
    <property type="project" value="InterPro"/>
</dbReference>
<dbReference type="GO" id="GO:0005635">
    <property type="term" value="C:nuclear envelope"/>
    <property type="evidence" value="ECO:0007669"/>
    <property type="project" value="TreeGrafter"/>
</dbReference>
<dbReference type="WBParaSite" id="PSAMB.scaffold1074size36356.g11328.t1">
    <property type="protein sequence ID" value="PSAMB.scaffold1074size36356.g11328.t1"/>
    <property type="gene ID" value="PSAMB.scaffold1074size36356.g11328"/>
</dbReference>
<feature type="coiled-coil region" evidence="7">
    <location>
        <begin position="261"/>
        <end position="527"/>
    </location>
</feature>
<dbReference type="InterPro" id="IPR008672">
    <property type="entry name" value="Mad1"/>
</dbReference>
<keyword evidence="3" id="KW-0132">Cell division</keyword>
<comment type="subcellular location">
    <subcellularLocation>
        <location evidence="1">Nucleus</location>
    </subcellularLocation>
</comment>
<evidence type="ECO:0000256" key="8">
    <source>
        <dbReference type="SAM" id="MobiDB-lite"/>
    </source>
</evidence>
<dbReference type="Gene3D" id="6.10.250.90">
    <property type="match status" value="1"/>
</dbReference>
<dbReference type="GO" id="GO:0072686">
    <property type="term" value="C:mitotic spindle"/>
    <property type="evidence" value="ECO:0007669"/>
    <property type="project" value="TreeGrafter"/>
</dbReference>
<dbReference type="GO" id="GO:0051301">
    <property type="term" value="P:cell division"/>
    <property type="evidence" value="ECO:0007669"/>
    <property type="project" value="UniProtKB-KW"/>
</dbReference>
<comment type="similarity">
    <text evidence="2">Belongs to the MAD1 family.</text>
</comment>